<dbReference type="GO" id="GO:0003964">
    <property type="term" value="F:RNA-directed DNA polymerase activity"/>
    <property type="evidence" value="ECO:0007669"/>
    <property type="project" value="UniProtKB-KW"/>
</dbReference>
<protein>
    <recommendedName>
        <fullName evidence="7">Reverse transcriptase RNase H-like domain-containing protein</fullName>
    </recommendedName>
</protein>
<dbReference type="PANTHER" id="PTHR48475">
    <property type="entry name" value="RIBONUCLEASE H"/>
    <property type="match status" value="1"/>
</dbReference>
<reference evidence="8" key="1">
    <citation type="submission" date="2020-06" db="EMBL/GenBank/DDBJ databases">
        <authorList>
            <person name="Li T."/>
            <person name="Hu X."/>
            <person name="Zhang T."/>
            <person name="Song X."/>
            <person name="Zhang H."/>
            <person name="Dai N."/>
            <person name="Sheng W."/>
            <person name="Hou X."/>
            <person name="Wei L."/>
        </authorList>
    </citation>
    <scope>NUCLEOTIDE SEQUENCE</scope>
    <source>
        <strain evidence="8">G02</strain>
        <tissue evidence="8">Leaf</tissue>
    </source>
</reference>
<evidence type="ECO:0000256" key="4">
    <source>
        <dbReference type="ARBA" id="ARBA00022759"/>
    </source>
</evidence>
<gene>
    <name evidence="8" type="ORF">Sradi_0203900</name>
</gene>
<evidence type="ECO:0000256" key="5">
    <source>
        <dbReference type="ARBA" id="ARBA00022801"/>
    </source>
</evidence>
<evidence type="ECO:0000256" key="2">
    <source>
        <dbReference type="ARBA" id="ARBA00022695"/>
    </source>
</evidence>
<proteinExistence type="predicted"/>
<dbReference type="Pfam" id="PF17917">
    <property type="entry name" value="RT_RNaseH"/>
    <property type="match status" value="1"/>
</dbReference>
<organism evidence="8">
    <name type="scientific">Sesamum radiatum</name>
    <name type="common">Black benniseed</name>
    <dbReference type="NCBI Taxonomy" id="300843"/>
    <lineage>
        <taxon>Eukaryota</taxon>
        <taxon>Viridiplantae</taxon>
        <taxon>Streptophyta</taxon>
        <taxon>Embryophyta</taxon>
        <taxon>Tracheophyta</taxon>
        <taxon>Spermatophyta</taxon>
        <taxon>Magnoliopsida</taxon>
        <taxon>eudicotyledons</taxon>
        <taxon>Gunneridae</taxon>
        <taxon>Pentapetalae</taxon>
        <taxon>asterids</taxon>
        <taxon>lamiids</taxon>
        <taxon>Lamiales</taxon>
        <taxon>Pedaliaceae</taxon>
        <taxon>Sesamum</taxon>
    </lineage>
</organism>
<reference evidence="8" key="2">
    <citation type="journal article" date="2024" name="Plant">
        <title>Genomic evolution and insights into agronomic trait innovations of Sesamum species.</title>
        <authorList>
            <person name="Miao H."/>
            <person name="Wang L."/>
            <person name="Qu L."/>
            <person name="Liu H."/>
            <person name="Sun Y."/>
            <person name="Le M."/>
            <person name="Wang Q."/>
            <person name="Wei S."/>
            <person name="Zheng Y."/>
            <person name="Lin W."/>
            <person name="Duan Y."/>
            <person name="Cao H."/>
            <person name="Xiong S."/>
            <person name="Wang X."/>
            <person name="Wei L."/>
            <person name="Li C."/>
            <person name="Ma Q."/>
            <person name="Ju M."/>
            <person name="Zhao R."/>
            <person name="Li G."/>
            <person name="Mu C."/>
            <person name="Tian Q."/>
            <person name="Mei H."/>
            <person name="Zhang T."/>
            <person name="Gao T."/>
            <person name="Zhang H."/>
        </authorList>
    </citation>
    <scope>NUCLEOTIDE SEQUENCE</scope>
    <source>
        <strain evidence="8">G02</strain>
    </source>
</reference>
<evidence type="ECO:0000313" key="8">
    <source>
        <dbReference type="EMBL" id="KAL0434960.1"/>
    </source>
</evidence>
<keyword evidence="4" id="KW-0255">Endonuclease</keyword>
<sequence length="96" mass="11034">MQMSLVKTIKDVQKLTVSEDAVSSALVREEAGQQSPVYYVSRMLQGVKKKYIQIEKLTLAFVTTVRKLRPYFQSHKIVVLTNHPLKQIMLQPDTSR</sequence>
<dbReference type="InterPro" id="IPR041373">
    <property type="entry name" value="RT_RNaseH"/>
</dbReference>
<evidence type="ECO:0000256" key="3">
    <source>
        <dbReference type="ARBA" id="ARBA00022722"/>
    </source>
</evidence>
<evidence type="ECO:0000259" key="7">
    <source>
        <dbReference type="Pfam" id="PF17917"/>
    </source>
</evidence>
<dbReference type="SUPFAM" id="SSF56672">
    <property type="entry name" value="DNA/RNA polymerases"/>
    <property type="match status" value="1"/>
</dbReference>
<comment type="caution">
    <text evidence="8">The sequence shown here is derived from an EMBL/GenBank/DDBJ whole genome shotgun (WGS) entry which is preliminary data.</text>
</comment>
<keyword evidence="5" id="KW-0378">Hydrolase</keyword>
<keyword evidence="6" id="KW-0695">RNA-directed DNA polymerase</keyword>
<keyword evidence="2" id="KW-0548">Nucleotidyltransferase</keyword>
<evidence type="ECO:0000256" key="6">
    <source>
        <dbReference type="ARBA" id="ARBA00022918"/>
    </source>
</evidence>
<dbReference type="AlphaFoldDB" id="A0AAW2W1D0"/>
<keyword evidence="1" id="KW-0808">Transferase</keyword>
<dbReference type="PANTHER" id="PTHR48475:SF2">
    <property type="entry name" value="RIBONUCLEASE H"/>
    <property type="match status" value="1"/>
</dbReference>
<dbReference type="EMBL" id="JACGWJ010000002">
    <property type="protein sequence ID" value="KAL0434960.1"/>
    <property type="molecule type" value="Genomic_DNA"/>
</dbReference>
<evidence type="ECO:0000256" key="1">
    <source>
        <dbReference type="ARBA" id="ARBA00022679"/>
    </source>
</evidence>
<dbReference type="GO" id="GO:0016787">
    <property type="term" value="F:hydrolase activity"/>
    <property type="evidence" value="ECO:0007669"/>
    <property type="project" value="UniProtKB-KW"/>
</dbReference>
<name>A0AAW2W1D0_SESRA</name>
<accession>A0AAW2W1D0</accession>
<dbReference type="InterPro" id="IPR043502">
    <property type="entry name" value="DNA/RNA_pol_sf"/>
</dbReference>
<dbReference type="GO" id="GO:0004519">
    <property type="term" value="F:endonuclease activity"/>
    <property type="evidence" value="ECO:0007669"/>
    <property type="project" value="UniProtKB-KW"/>
</dbReference>
<keyword evidence="3" id="KW-0540">Nuclease</keyword>
<feature type="domain" description="Reverse transcriptase RNase H-like" evidence="7">
    <location>
        <begin position="17"/>
        <end position="91"/>
    </location>
</feature>